<protein>
    <submittedName>
        <fullName evidence="2">Uncharacterized protein</fullName>
    </submittedName>
</protein>
<organism evidence="2 3">
    <name type="scientific">Chrysodeixis includens</name>
    <name type="common">Soybean looper</name>
    <name type="synonym">Pseudoplusia includens</name>
    <dbReference type="NCBI Taxonomy" id="689277"/>
    <lineage>
        <taxon>Eukaryota</taxon>
        <taxon>Metazoa</taxon>
        <taxon>Ecdysozoa</taxon>
        <taxon>Arthropoda</taxon>
        <taxon>Hexapoda</taxon>
        <taxon>Insecta</taxon>
        <taxon>Pterygota</taxon>
        <taxon>Neoptera</taxon>
        <taxon>Endopterygota</taxon>
        <taxon>Lepidoptera</taxon>
        <taxon>Glossata</taxon>
        <taxon>Ditrysia</taxon>
        <taxon>Noctuoidea</taxon>
        <taxon>Noctuidae</taxon>
        <taxon>Plusiinae</taxon>
        <taxon>Chrysodeixis</taxon>
    </lineage>
</organism>
<sequence length="164" mass="18191">MVARPDGAALAAQQQAQLGGAEGAQAARREHGAEPAPERARLPPHAAARHPPRARLRVRARVMRPHLDVLAVVGERLHGDGGVGVRGHVRHGERELLERGALHRQRRDALRTLFGVQRLVAHQQVIALSRSQHVLQETMSDWINLLQTIISQFFTAHDTQEGFR</sequence>
<feature type="compositionally biased region" description="Low complexity" evidence="1">
    <location>
        <begin position="7"/>
        <end position="26"/>
    </location>
</feature>
<proteinExistence type="predicted"/>
<name>A0A9N8KWP2_CHRIL</name>
<dbReference type="Proteomes" id="UP001154114">
    <property type="component" value="Chromosome 11"/>
</dbReference>
<dbReference type="EMBL" id="LR824014">
    <property type="protein sequence ID" value="CAD0199812.1"/>
    <property type="molecule type" value="Genomic_DNA"/>
</dbReference>
<feature type="region of interest" description="Disordered" evidence="1">
    <location>
        <begin position="1"/>
        <end position="52"/>
    </location>
</feature>
<accession>A0A9N8KWP2</accession>
<evidence type="ECO:0000313" key="3">
    <source>
        <dbReference type="Proteomes" id="UP001154114"/>
    </source>
</evidence>
<dbReference type="AlphaFoldDB" id="A0A9N8KWP2"/>
<evidence type="ECO:0000256" key="1">
    <source>
        <dbReference type="SAM" id="MobiDB-lite"/>
    </source>
</evidence>
<reference evidence="2" key="1">
    <citation type="submission" date="2021-12" db="EMBL/GenBank/DDBJ databases">
        <authorList>
            <person name="King R."/>
        </authorList>
    </citation>
    <scope>NUCLEOTIDE SEQUENCE</scope>
</reference>
<keyword evidence="3" id="KW-1185">Reference proteome</keyword>
<evidence type="ECO:0000313" key="2">
    <source>
        <dbReference type="EMBL" id="CAD0199812.1"/>
    </source>
</evidence>
<feature type="compositionally biased region" description="Basic and acidic residues" evidence="1">
    <location>
        <begin position="27"/>
        <end position="41"/>
    </location>
</feature>
<gene>
    <name evidence="2" type="ORF">CINC_LOCUS1504</name>
</gene>